<dbReference type="EC" id="2.1.1.13" evidence="6"/>
<dbReference type="PROSITE" id="PS51337">
    <property type="entry name" value="B12_BINDING_NTER"/>
    <property type="match status" value="1"/>
</dbReference>
<dbReference type="SUPFAM" id="SSF52242">
    <property type="entry name" value="Cobalamin (vitamin B12)-binding domain"/>
    <property type="match status" value="1"/>
</dbReference>
<dbReference type="Gene3D" id="3.40.50.280">
    <property type="entry name" value="Cobalamin-binding domain"/>
    <property type="match status" value="1"/>
</dbReference>
<keyword evidence="2" id="KW-0479">Metal-binding</keyword>
<evidence type="ECO:0000256" key="1">
    <source>
        <dbReference type="ARBA" id="ARBA00010854"/>
    </source>
</evidence>
<sequence length="216" mass="22426">MSESGANGSPLYEAILTGDADGSVKLTQTALADGVDPNDLINQDMIPAMDEAGRRFEKREFYVPELLIAARAMKGALALIRPLLSERGVEPVGRVVIGTVKGDLHDIGKGLVGSMLEGGGFEVFDLGVDVAADSFIAKAVEQKADVVAVSALLTTTMTAMKDVVTALRESDISQTCKIIVGGAPVTQQFADSIGADGYSENASAAVTLVRSIVTPA</sequence>
<dbReference type="InterPro" id="IPR003759">
    <property type="entry name" value="Cbl-bd_cap"/>
</dbReference>
<gene>
    <name evidence="6" type="primary">metH_2</name>
    <name evidence="6" type="ORF">Pan14r_40640</name>
</gene>
<organism evidence="6 7">
    <name type="scientific">Crateriforma conspicua</name>
    <dbReference type="NCBI Taxonomy" id="2527996"/>
    <lineage>
        <taxon>Bacteria</taxon>
        <taxon>Pseudomonadati</taxon>
        <taxon>Planctomycetota</taxon>
        <taxon>Planctomycetia</taxon>
        <taxon>Planctomycetales</taxon>
        <taxon>Planctomycetaceae</taxon>
        <taxon>Crateriforma</taxon>
    </lineage>
</organism>
<protein>
    <submittedName>
        <fullName evidence="6">Methionine synthase</fullName>
        <ecNumber evidence="6">2.1.1.13</ecNumber>
    </submittedName>
</protein>
<dbReference type="RefSeq" id="WP_145294720.1">
    <property type="nucleotide sequence ID" value="NZ_CP036319.1"/>
</dbReference>
<dbReference type="Pfam" id="PF02310">
    <property type="entry name" value="B12-binding"/>
    <property type="match status" value="1"/>
</dbReference>
<dbReference type="PANTHER" id="PTHR45833:SF1">
    <property type="entry name" value="METHIONINE SYNTHASE"/>
    <property type="match status" value="1"/>
</dbReference>
<name>A0A5C5Y9Z7_9PLAN</name>
<dbReference type="InterPro" id="IPR050554">
    <property type="entry name" value="Met_Synthase/Corrinoid"/>
</dbReference>
<dbReference type="Proteomes" id="UP000317238">
    <property type="component" value="Unassembled WGS sequence"/>
</dbReference>
<evidence type="ECO:0000256" key="2">
    <source>
        <dbReference type="ARBA" id="ARBA00022723"/>
    </source>
</evidence>
<evidence type="ECO:0000259" key="4">
    <source>
        <dbReference type="PROSITE" id="PS51332"/>
    </source>
</evidence>
<keyword evidence="7" id="KW-1185">Reference proteome</keyword>
<dbReference type="GO" id="GO:0046872">
    <property type="term" value="F:metal ion binding"/>
    <property type="evidence" value="ECO:0007669"/>
    <property type="project" value="UniProtKB-KW"/>
</dbReference>
<comment type="caution">
    <text evidence="6">The sequence shown here is derived from an EMBL/GenBank/DDBJ whole genome shotgun (WGS) entry which is preliminary data.</text>
</comment>
<dbReference type="AlphaFoldDB" id="A0A5C5Y9Z7"/>
<dbReference type="InterPro" id="IPR036724">
    <property type="entry name" value="Cobalamin-bd_sf"/>
</dbReference>
<evidence type="ECO:0000256" key="3">
    <source>
        <dbReference type="ARBA" id="ARBA00023285"/>
    </source>
</evidence>
<evidence type="ECO:0000259" key="5">
    <source>
        <dbReference type="PROSITE" id="PS51337"/>
    </source>
</evidence>
<dbReference type="OrthoDB" id="9803687at2"/>
<dbReference type="InterPro" id="IPR006158">
    <property type="entry name" value="Cobalamin-bd"/>
</dbReference>
<keyword evidence="3" id="KW-0170">Cobalt</keyword>
<dbReference type="SMART" id="SM01018">
    <property type="entry name" value="B12-binding_2"/>
    <property type="match status" value="1"/>
</dbReference>
<accession>A0A5C5Y9Z7</accession>
<dbReference type="PROSITE" id="PS51332">
    <property type="entry name" value="B12_BINDING"/>
    <property type="match status" value="1"/>
</dbReference>
<dbReference type="SUPFAM" id="SSF47644">
    <property type="entry name" value="Methionine synthase domain"/>
    <property type="match status" value="1"/>
</dbReference>
<dbReference type="GO" id="GO:0050667">
    <property type="term" value="P:homocysteine metabolic process"/>
    <property type="evidence" value="ECO:0007669"/>
    <property type="project" value="TreeGrafter"/>
</dbReference>
<keyword evidence="6" id="KW-0808">Transferase</keyword>
<feature type="domain" description="B12-binding" evidence="4">
    <location>
        <begin position="92"/>
        <end position="216"/>
    </location>
</feature>
<dbReference type="GO" id="GO:0031419">
    <property type="term" value="F:cobalamin binding"/>
    <property type="evidence" value="ECO:0007669"/>
    <property type="project" value="InterPro"/>
</dbReference>
<dbReference type="PANTHER" id="PTHR45833">
    <property type="entry name" value="METHIONINE SYNTHASE"/>
    <property type="match status" value="1"/>
</dbReference>
<comment type="similarity">
    <text evidence="1">Belongs to the methylamine corrinoid protein family.</text>
</comment>
<dbReference type="Gene3D" id="1.10.1240.10">
    <property type="entry name" value="Methionine synthase domain"/>
    <property type="match status" value="1"/>
</dbReference>
<feature type="domain" description="B12-binding N-terminal" evidence="5">
    <location>
        <begin position="1"/>
        <end position="92"/>
    </location>
</feature>
<dbReference type="GO" id="GO:0032259">
    <property type="term" value="P:methylation"/>
    <property type="evidence" value="ECO:0007669"/>
    <property type="project" value="UniProtKB-KW"/>
</dbReference>
<dbReference type="GO" id="GO:0005829">
    <property type="term" value="C:cytosol"/>
    <property type="evidence" value="ECO:0007669"/>
    <property type="project" value="TreeGrafter"/>
</dbReference>
<proteinExistence type="inferred from homology"/>
<evidence type="ECO:0000313" key="7">
    <source>
        <dbReference type="Proteomes" id="UP000317238"/>
    </source>
</evidence>
<dbReference type="EMBL" id="SJPL01000001">
    <property type="protein sequence ID" value="TWT71748.1"/>
    <property type="molecule type" value="Genomic_DNA"/>
</dbReference>
<evidence type="ECO:0000313" key="6">
    <source>
        <dbReference type="EMBL" id="TWT71748.1"/>
    </source>
</evidence>
<dbReference type="FunFam" id="3.40.50.280:FF:000003">
    <property type="entry name" value="Dimethylamine methyltransferase corrinoid protein"/>
    <property type="match status" value="1"/>
</dbReference>
<dbReference type="Pfam" id="PF02607">
    <property type="entry name" value="B12-binding_2"/>
    <property type="match status" value="1"/>
</dbReference>
<dbReference type="InterPro" id="IPR036594">
    <property type="entry name" value="Meth_synthase_dom"/>
</dbReference>
<dbReference type="CDD" id="cd02070">
    <property type="entry name" value="corrinoid_protein_B12-BD"/>
    <property type="match status" value="1"/>
</dbReference>
<dbReference type="GO" id="GO:0008705">
    <property type="term" value="F:methionine synthase activity"/>
    <property type="evidence" value="ECO:0007669"/>
    <property type="project" value="UniProtKB-EC"/>
</dbReference>
<dbReference type="GO" id="GO:0046653">
    <property type="term" value="P:tetrahydrofolate metabolic process"/>
    <property type="evidence" value="ECO:0007669"/>
    <property type="project" value="TreeGrafter"/>
</dbReference>
<reference evidence="6 7" key="1">
    <citation type="submission" date="2019-02" db="EMBL/GenBank/DDBJ databases">
        <title>Deep-cultivation of Planctomycetes and their phenomic and genomic characterization uncovers novel biology.</title>
        <authorList>
            <person name="Wiegand S."/>
            <person name="Jogler M."/>
            <person name="Boedeker C."/>
            <person name="Pinto D."/>
            <person name="Vollmers J."/>
            <person name="Rivas-Marin E."/>
            <person name="Kohn T."/>
            <person name="Peeters S.H."/>
            <person name="Heuer A."/>
            <person name="Rast P."/>
            <person name="Oberbeckmann S."/>
            <person name="Bunk B."/>
            <person name="Jeske O."/>
            <person name="Meyerdierks A."/>
            <person name="Storesund J.E."/>
            <person name="Kallscheuer N."/>
            <person name="Luecker S."/>
            <person name="Lage O.M."/>
            <person name="Pohl T."/>
            <person name="Merkel B.J."/>
            <person name="Hornburger P."/>
            <person name="Mueller R.-W."/>
            <person name="Bruemmer F."/>
            <person name="Labrenz M."/>
            <person name="Spormann A.M."/>
            <person name="Op Den Camp H."/>
            <person name="Overmann J."/>
            <person name="Amann R."/>
            <person name="Jetten M.S.M."/>
            <person name="Mascher T."/>
            <person name="Medema M.H."/>
            <person name="Devos D.P."/>
            <person name="Kaster A.-K."/>
            <person name="Ovreas L."/>
            <person name="Rohde M."/>
            <person name="Galperin M.Y."/>
            <person name="Jogler C."/>
        </authorList>
    </citation>
    <scope>NUCLEOTIDE SEQUENCE [LARGE SCALE GENOMIC DNA]</scope>
    <source>
        <strain evidence="6 7">Pan14r</strain>
    </source>
</reference>
<keyword evidence="6" id="KW-0489">Methyltransferase</keyword>